<dbReference type="InterPro" id="IPR012657">
    <property type="entry name" value="23S_rRNA-intervening_sequence"/>
</dbReference>
<dbReference type="InterPro" id="IPR036583">
    <property type="entry name" value="23S_rRNA_IVS_sf"/>
</dbReference>
<dbReference type="Gene3D" id="1.20.1440.60">
    <property type="entry name" value="23S rRNA-intervening sequence"/>
    <property type="match status" value="1"/>
</dbReference>
<dbReference type="Pfam" id="PF05635">
    <property type="entry name" value="23S_rRNA_IVP"/>
    <property type="match status" value="1"/>
</dbReference>
<accession>A0A1F5Z9J8</accession>
<dbReference type="Proteomes" id="UP000176854">
    <property type="component" value="Unassembled WGS sequence"/>
</dbReference>
<evidence type="ECO:0000313" key="1">
    <source>
        <dbReference type="EMBL" id="OGG09126.1"/>
    </source>
</evidence>
<protein>
    <recommendedName>
        <fullName evidence="3">Four helix bundle protein</fullName>
    </recommendedName>
</protein>
<proteinExistence type="predicted"/>
<dbReference type="PIRSF" id="PIRSF035652">
    <property type="entry name" value="CHP02436"/>
    <property type="match status" value="1"/>
</dbReference>
<dbReference type="PANTHER" id="PTHR38471:SF2">
    <property type="entry name" value="FOUR HELIX BUNDLE PROTEIN"/>
    <property type="match status" value="1"/>
</dbReference>
<dbReference type="NCBIfam" id="TIGR02436">
    <property type="entry name" value="four helix bundle protein"/>
    <property type="match status" value="1"/>
</dbReference>
<evidence type="ECO:0008006" key="3">
    <source>
        <dbReference type="Google" id="ProtNLM"/>
    </source>
</evidence>
<evidence type="ECO:0000313" key="2">
    <source>
        <dbReference type="Proteomes" id="UP000176854"/>
    </source>
</evidence>
<dbReference type="EMBL" id="MFJC01000027">
    <property type="protein sequence ID" value="OGG09126.1"/>
    <property type="molecule type" value="Genomic_DNA"/>
</dbReference>
<organism evidence="1 2">
    <name type="scientific">Candidatus Gottesmanbacteria bacterium RBG_16_43_7</name>
    <dbReference type="NCBI Taxonomy" id="1798373"/>
    <lineage>
        <taxon>Bacteria</taxon>
        <taxon>Candidatus Gottesmaniibacteriota</taxon>
    </lineage>
</organism>
<gene>
    <name evidence="1" type="ORF">A2154_00110</name>
</gene>
<reference evidence="1 2" key="1">
    <citation type="journal article" date="2016" name="Nat. Commun.">
        <title>Thousands of microbial genomes shed light on interconnected biogeochemical processes in an aquifer system.</title>
        <authorList>
            <person name="Anantharaman K."/>
            <person name="Brown C.T."/>
            <person name="Hug L.A."/>
            <person name="Sharon I."/>
            <person name="Castelle C.J."/>
            <person name="Probst A.J."/>
            <person name="Thomas B.C."/>
            <person name="Singh A."/>
            <person name="Wilkins M.J."/>
            <person name="Karaoz U."/>
            <person name="Brodie E.L."/>
            <person name="Williams K.H."/>
            <person name="Hubbard S.S."/>
            <person name="Banfield J.F."/>
        </authorList>
    </citation>
    <scope>NUCLEOTIDE SEQUENCE [LARGE SCALE GENOMIC DNA]</scope>
</reference>
<comment type="caution">
    <text evidence="1">The sequence shown here is derived from an EMBL/GenBank/DDBJ whole genome shotgun (WGS) entry which is preliminary data.</text>
</comment>
<dbReference type="AlphaFoldDB" id="A0A1F5Z9J8"/>
<dbReference type="PANTHER" id="PTHR38471">
    <property type="entry name" value="FOUR HELIX BUNDLE PROTEIN"/>
    <property type="match status" value="1"/>
</dbReference>
<sequence length="119" mass="13485">MKSSNIKIRAYKLSLSIITFVNSLPNQRGFWSMGDQLLRAVTSIGANIIEAQAASSRKEYVKYYEIALKSANESKYWVCLLRDSYPELKQESQILLTEIIEVSNMLGSSVLTLKGKKKF</sequence>
<dbReference type="SUPFAM" id="SSF158446">
    <property type="entry name" value="IVS-encoded protein-like"/>
    <property type="match status" value="1"/>
</dbReference>
<name>A0A1F5Z9J8_9BACT</name>